<proteinExistence type="predicted"/>
<dbReference type="AlphaFoldDB" id="A0AAN7N2X7"/>
<reference evidence="1 2" key="1">
    <citation type="journal article" date="2023" name="J. Hered.">
        <title>Chromosome-level genome of the wood stork (Mycteria americana) provides insight into avian chromosome evolution.</title>
        <authorList>
            <person name="Flamio R. Jr."/>
            <person name="Ramstad K.M."/>
        </authorList>
    </citation>
    <scope>NUCLEOTIDE SEQUENCE [LARGE SCALE GENOMIC DNA]</scope>
    <source>
        <strain evidence="1">JAX WOST 10</strain>
    </source>
</reference>
<accession>A0AAN7N2X7</accession>
<name>A0AAN7N2X7_MYCAM</name>
<organism evidence="1 2">
    <name type="scientific">Mycteria americana</name>
    <name type="common">Wood stork</name>
    <dbReference type="NCBI Taxonomy" id="33587"/>
    <lineage>
        <taxon>Eukaryota</taxon>
        <taxon>Metazoa</taxon>
        <taxon>Chordata</taxon>
        <taxon>Craniata</taxon>
        <taxon>Vertebrata</taxon>
        <taxon>Euteleostomi</taxon>
        <taxon>Archelosauria</taxon>
        <taxon>Archosauria</taxon>
        <taxon>Dinosauria</taxon>
        <taxon>Saurischia</taxon>
        <taxon>Theropoda</taxon>
        <taxon>Coelurosauria</taxon>
        <taxon>Aves</taxon>
        <taxon>Neognathae</taxon>
        <taxon>Neoaves</taxon>
        <taxon>Aequornithes</taxon>
        <taxon>Ciconiiformes</taxon>
        <taxon>Ciconiidae</taxon>
        <taxon>Mycteria</taxon>
    </lineage>
</organism>
<keyword evidence="2" id="KW-1185">Reference proteome</keyword>
<evidence type="ECO:0000313" key="2">
    <source>
        <dbReference type="Proteomes" id="UP001333110"/>
    </source>
</evidence>
<dbReference type="PANTHER" id="PTHR33332">
    <property type="entry name" value="REVERSE TRANSCRIPTASE DOMAIN-CONTAINING PROTEIN"/>
    <property type="match status" value="1"/>
</dbReference>
<dbReference type="Proteomes" id="UP001333110">
    <property type="component" value="Unassembled WGS sequence"/>
</dbReference>
<dbReference type="EMBL" id="JAUNZN010000005">
    <property type="protein sequence ID" value="KAK4820708.1"/>
    <property type="molecule type" value="Genomic_DNA"/>
</dbReference>
<sequence length="146" mass="16730">MPGAGPHPPKNRVKNFPLMLSLEMCLQLILLQRNHIHGLMHLSTACSYLSSCSCRYARHSQQPARVGRNLQQKKRMHVIRSGHNPLAYKLDRLDRWAEANCMKFNKAKCWVLHLGHSNPMQRYRLGGEWLESCPAEKDLGCWSIAG</sequence>
<comment type="caution">
    <text evidence="1">The sequence shown here is derived from an EMBL/GenBank/DDBJ whole genome shotgun (WGS) entry which is preliminary data.</text>
</comment>
<evidence type="ECO:0000313" key="1">
    <source>
        <dbReference type="EMBL" id="KAK4820708.1"/>
    </source>
</evidence>
<gene>
    <name evidence="1" type="ORF">QYF61_004373</name>
</gene>
<protein>
    <recommendedName>
        <fullName evidence="3">Rna-directed dna polymerase from mobile element jockey-like</fullName>
    </recommendedName>
</protein>
<evidence type="ECO:0008006" key="3">
    <source>
        <dbReference type="Google" id="ProtNLM"/>
    </source>
</evidence>